<feature type="active site" description="Nucleophile" evidence="6">
    <location>
        <position position="109"/>
    </location>
</feature>
<evidence type="ECO:0000313" key="10">
    <source>
        <dbReference type="Proteomes" id="UP000295558"/>
    </source>
</evidence>
<dbReference type="OrthoDB" id="9807329at2"/>
<dbReference type="GO" id="GO:0004180">
    <property type="term" value="F:carboxypeptidase activity"/>
    <property type="evidence" value="ECO:0007669"/>
    <property type="project" value="UniProtKB-KW"/>
</dbReference>
<keyword evidence="4" id="KW-0378">Hydrolase</keyword>
<dbReference type="EMBL" id="SNZK01000007">
    <property type="protein sequence ID" value="TDR52583.1"/>
    <property type="molecule type" value="Genomic_DNA"/>
</dbReference>
<dbReference type="InterPro" id="IPR027461">
    <property type="entry name" value="Carboxypeptidase_A_C_sf"/>
</dbReference>
<evidence type="ECO:0000256" key="2">
    <source>
        <dbReference type="ARBA" id="ARBA00022645"/>
    </source>
</evidence>
<feature type="active site" description="Charge relay system" evidence="6">
    <location>
        <position position="201"/>
    </location>
</feature>
<dbReference type="Gene3D" id="3.40.50.10740">
    <property type="entry name" value="Class I glutamine amidotransferase-like"/>
    <property type="match status" value="1"/>
</dbReference>
<dbReference type="RefSeq" id="WP_036070750.1">
    <property type="nucleotide sequence ID" value="NZ_SNZK01000007.1"/>
</dbReference>
<dbReference type="InterPro" id="IPR029062">
    <property type="entry name" value="Class_I_gatase-like"/>
</dbReference>
<evidence type="ECO:0000256" key="4">
    <source>
        <dbReference type="ARBA" id="ARBA00022801"/>
    </source>
</evidence>
<dbReference type="SUPFAM" id="SSF52317">
    <property type="entry name" value="Class I glutamine amidotransferase-like"/>
    <property type="match status" value="1"/>
</dbReference>
<dbReference type="PIRSF" id="PIRSF028757">
    <property type="entry name" value="LD-carboxypeptidase"/>
    <property type="match status" value="1"/>
</dbReference>
<comment type="caution">
    <text evidence="9">The sequence shown here is derived from an EMBL/GenBank/DDBJ whole genome shotgun (WGS) entry which is preliminary data.</text>
</comment>
<dbReference type="Pfam" id="PF17676">
    <property type="entry name" value="Peptidase_S66C"/>
    <property type="match status" value="1"/>
</dbReference>
<keyword evidence="2 9" id="KW-0121">Carboxypeptidase</keyword>
<reference evidence="9 10" key="1">
    <citation type="submission" date="2019-03" db="EMBL/GenBank/DDBJ databases">
        <title>Genomic Encyclopedia of Type Strains, Phase III (KMG-III): the genomes of soil and plant-associated and newly described type strains.</title>
        <authorList>
            <person name="Whitman W."/>
        </authorList>
    </citation>
    <scope>NUCLEOTIDE SEQUENCE [LARGE SCALE GENOMIC DNA]</scope>
    <source>
        <strain evidence="9 10">CECT 7972</strain>
    </source>
</reference>
<evidence type="ECO:0000256" key="6">
    <source>
        <dbReference type="PIRSR" id="PIRSR028757-1"/>
    </source>
</evidence>
<organism evidence="9 10">
    <name type="scientific">Listeria rocourtiae</name>
    <dbReference type="NCBI Taxonomy" id="647910"/>
    <lineage>
        <taxon>Bacteria</taxon>
        <taxon>Bacillati</taxon>
        <taxon>Bacillota</taxon>
        <taxon>Bacilli</taxon>
        <taxon>Bacillales</taxon>
        <taxon>Listeriaceae</taxon>
        <taxon>Listeria</taxon>
    </lineage>
</organism>
<dbReference type="Gene3D" id="3.50.30.60">
    <property type="entry name" value="LD-carboxypeptidase A C-terminal domain-like"/>
    <property type="match status" value="1"/>
</dbReference>
<dbReference type="InterPro" id="IPR040449">
    <property type="entry name" value="Peptidase_S66_N"/>
</dbReference>
<evidence type="ECO:0000259" key="8">
    <source>
        <dbReference type="Pfam" id="PF17676"/>
    </source>
</evidence>
<dbReference type="STRING" id="1265846.PROCOU_07653"/>
<dbReference type="InterPro" id="IPR003507">
    <property type="entry name" value="S66_fam"/>
</dbReference>
<keyword evidence="3" id="KW-0645">Protease</keyword>
<dbReference type="GO" id="GO:0008236">
    <property type="term" value="F:serine-type peptidase activity"/>
    <property type="evidence" value="ECO:0007669"/>
    <property type="project" value="UniProtKB-KW"/>
</dbReference>
<name>A0A4R6ZJT2_9LIST</name>
<evidence type="ECO:0000259" key="7">
    <source>
        <dbReference type="Pfam" id="PF02016"/>
    </source>
</evidence>
<gene>
    <name evidence="9" type="ORF">DFP96_10720</name>
</gene>
<evidence type="ECO:0000313" key="9">
    <source>
        <dbReference type="EMBL" id="TDR52583.1"/>
    </source>
</evidence>
<evidence type="ECO:0000256" key="3">
    <source>
        <dbReference type="ARBA" id="ARBA00022670"/>
    </source>
</evidence>
<proteinExistence type="inferred from homology"/>
<dbReference type="InterPro" id="IPR040921">
    <property type="entry name" value="Peptidase_S66C"/>
</dbReference>
<evidence type="ECO:0000256" key="1">
    <source>
        <dbReference type="ARBA" id="ARBA00010233"/>
    </source>
</evidence>
<evidence type="ECO:0000256" key="5">
    <source>
        <dbReference type="ARBA" id="ARBA00022825"/>
    </source>
</evidence>
<dbReference type="SUPFAM" id="SSF141986">
    <property type="entry name" value="LD-carboxypeptidase A C-terminal domain-like"/>
    <property type="match status" value="1"/>
</dbReference>
<protein>
    <submittedName>
        <fullName evidence="9">Muramoyltetrapeptide carboxypeptidase LdcA involved in peptidoglycan recycling</fullName>
    </submittedName>
</protein>
<dbReference type="GO" id="GO:0006508">
    <property type="term" value="P:proteolysis"/>
    <property type="evidence" value="ECO:0007669"/>
    <property type="project" value="UniProtKB-KW"/>
</dbReference>
<dbReference type="AlphaFoldDB" id="A0A4R6ZJT2"/>
<feature type="active site" description="Charge relay system" evidence="6">
    <location>
        <position position="269"/>
    </location>
</feature>
<feature type="domain" description="LD-carboxypeptidase C-terminal" evidence="8">
    <location>
        <begin position="170"/>
        <end position="280"/>
    </location>
</feature>
<comment type="similarity">
    <text evidence="1">Belongs to the peptidase S66 family.</text>
</comment>
<keyword evidence="10" id="KW-1185">Reference proteome</keyword>
<dbReference type="PANTHER" id="PTHR30237">
    <property type="entry name" value="MURAMOYLTETRAPEPTIDE CARBOXYPEPTIDASE"/>
    <property type="match status" value="1"/>
</dbReference>
<feature type="domain" description="LD-carboxypeptidase N-terminal" evidence="7">
    <location>
        <begin position="8"/>
        <end position="126"/>
    </location>
</feature>
<keyword evidence="5" id="KW-0720">Serine protease</keyword>
<dbReference type="Pfam" id="PF02016">
    <property type="entry name" value="Peptidase_S66"/>
    <property type="match status" value="1"/>
</dbReference>
<accession>A0A4R6ZJT2</accession>
<sequence length="284" mass="32151">MLKKGDSIGLVACSNGRGRENAGDITRLEELLLNYFSIECVRASTIFKVENERMDRSASKRAEELMKLYQNPEIKAIFDISGGDVANEILPYLDFEIIRKANKPFVGYSDLTVVLNAVWANTGVEGYNYQILHLTGSESKFQLEQFKKVFLDGEKPVFPYEILRKVTKMRGEVIGGNIRCLLKLAGTRYLPDPAGKTILLEAMSGNRNKIATYFAQLDQIGYLEHANGIILGTFSELEKSGRRQEVDEIAQMYMERYNKFLLKTTVVGHNDNAWPFPLGKILEF</sequence>
<dbReference type="Proteomes" id="UP000295558">
    <property type="component" value="Unassembled WGS sequence"/>
</dbReference>
<dbReference type="PANTHER" id="PTHR30237:SF2">
    <property type="entry name" value="MUREIN TETRAPEPTIDE CARBOXYPEPTIDASE"/>
    <property type="match status" value="1"/>
</dbReference>
<dbReference type="InterPro" id="IPR027478">
    <property type="entry name" value="LdcA_N"/>
</dbReference>